<proteinExistence type="predicted"/>
<gene>
    <name evidence="1" type="ORF">BDR25DRAFT_362975</name>
</gene>
<organism evidence="1 2">
    <name type="scientific">Lindgomyces ingoldianus</name>
    <dbReference type="NCBI Taxonomy" id="673940"/>
    <lineage>
        <taxon>Eukaryota</taxon>
        <taxon>Fungi</taxon>
        <taxon>Dikarya</taxon>
        <taxon>Ascomycota</taxon>
        <taxon>Pezizomycotina</taxon>
        <taxon>Dothideomycetes</taxon>
        <taxon>Pleosporomycetidae</taxon>
        <taxon>Pleosporales</taxon>
        <taxon>Lindgomycetaceae</taxon>
        <taxon>Lindgomyces</taxon>
    </lineage>
</organism>
<dbReference type="EMBL" id="MU003552">
    <property type="protein sequence ID" value="KAF2463246.1"/>
    <property type="molecule type" value="Genomic_DNA"/>
</dbReference>
<evidence type="ECO:0000313" key="2">
    <source>
        <dbReference type="Proteomes" id="UP000799755"/>
    </source>
</evidence>
<evidence type="ECO:0000313" key="1">
    <source>
        <dbReference type="EMBL" id="KAF2463246.1"/>
    </source>
</evidence>
<protein>
    <submittedName>
        <fullName evidence="1">Uncharacterized protein</fullName>
    </submittedName>
</protein>
<reference evidence="1" key="1">
    <citation type="journal article" date="2020" name="Stud. Mycol.">
        <title>101 Dothideomycetes genomes: a test case for predicting lifestyles and emergence of pathogens.</title>
        <authorList>
            <person name="Haridas S."/>
            <person name="Albert R."/>
            <person name="Binder M."/>
            <person name="Bloem J."/>
            <person name="Labutti K."/>
            <person name="Salamov A."/>
            <person name="Andreopoulos B."/>
            <person name="Baker S."/>
            <person name="Barry K."/>
            <person name="Bills G."/>
            <person name="Bluhm B."/>
            <person name="Cannon C."/>
            <person name="Castanera R."/>
            <person name="Culley D."/>
            <person name="Daum C."/>
            <person name="Ezra D."/>
            <person name="Gonzalez J."/>
            <person name="Henrissat B."/>
            <person name="Kuo A."/>
            <person name="Liang C."/>
            <person name="Lipzen A."/>
            <person name="Lutzoni F."/>
            <person name="Magnuson J."/>
            <person name="Mondo S."/>
            <person name="Nolan M."/>
            <person name="Ohm R."/>
            <person name="Pangilinan J."/>
            <person name="Park H.-J."/>
            <person name="Ramirez L."/>
            <person name="Alfaro M."/>
            <person name="Sun H."/>
            <person name="Tritt A."/>
            <person name="Yoshinaga Y."/>
            <person name="Zwiers L.-H."/>
            <person name="Turgeon B."/>
            <person name="Goodwin S."/>
            <person name="Spatafora J."/>
            <person name="Crous P."/>
            <person name="Grigoriev I."/>
        </authorList>
    </citation>
    <scope>NUCLEOTIDE SEQUENCE</scope>
    <source>
        <strain evidence="1">ATCC 200398</strain>
    </source>
</reference>
<comment type="caution">
    <text evidence="1">The sequence shown here is derived from an EMBL/GenBank/DDBJ whole genome shotgun (WGS) entry which is preliminary data.</text>
</comment>
<name>A0ACB6Q8M2_9PLEO</name>
<accession>A0ACB6Q8M2</accession>
<keyword evidence="2" id="KW-1185">Reference proteome</keyword>
<dbReference type="Proteomes" id="UP000799755">
    <property type="component" value="Unassembled WGS sequence"/>
</dbReference>
<sequence length="187" mass="22049">MEAYLTQPKLRSNSSQKPQLEEKKNGGFLVPAWVATVLRKKCIEKRYGFVLEWMKMAEQVCQYRYQKMPAISRQRRLDEIEVGENIKAIYDETYIKPEGKYRYRFLELVNEEIAVAYDRTIESQLALPHPQHFLRVDIGIYIVMESSYSLHGMLASIRARGWNWLYVRSCIGYFFAHSEPSKRLLAV</sequence>